<dbReference type="PANTHER" id="PTHR34835">
    <property type="entry name" value="OS07G0283600 PROTEIN-RELATED"/>
    <property type="match status" value="1"/>
</dbReference>
<dbReference type="InParanoid" id="K4AJR3"/>
<dbReference type="AlphaFoldDB" id="K4AJR3"/>
<reference evidence="2" key="1">
    <citation type="journal article" date="2012" name="Nat. Biotechnol.">
        <title>Reference genome sequence of the model plant Setaria.</title>
        <authorList>
            <person name="Bennetzen J.L."/>
            <person name="Schmutz J."/>
            <person name="Wang H."/>
            <person name="Percifield R."/>
            <person name="Hawkins J."/>
            <person name="Pontaroli A.C."/>
            <person name="Estep M."/>
            <person name="Feng L."/>
            <person name="Vaughn J.N."/>
            <person name="Grimwood J."/>
            <person name="Jenkins J."/>
            <person name="Barry K."/>
            <person name="Lindquist E."/>
            <person name="Hellsten U."/>
            <person name="Deshpande S."/>
            <person name="Wang X."/>
            <person name="Wu X."/>
            <person name="Mitros T."/>
            <person name="Triplett J."/>
            <person name="Yang X."/>
            <person name="Ye C.Y."/>
            <person name="Mauro-Herrera M."/>
            <person name="Wang L."/>
            <person name="Li P."/>
            <person name="Sharma M."/>
            <person name="Sharma R."/>
            <person name="Ronald P.C."/>
            <person name="Panaud O."/>
            <person name="Kellogg E.A."/>
            <person name="Brutnell T.P."/>
            <person name="Doust A.N."/>
            <person name="Tuskan G.A."/>
            <person name="Rokhsar D."/>
            <person name="Devos K.M."/>
        </authorList>
    </citation>
    <scope>NUCLEOTIDE SEQUENCE [LARGE SCALE GENOMIC DNA]</scope>
    <source>
        <strain evidence="2">cv. Yugu1</strain>
    </source>
</reference>
<dbReference type="Gramene" id="KQK89933">
    <property type="protein sequence ID" value="KQK89933"/>
    <property type="gene ID" value="SETIT_039135mg"/>
</dbReference>
<sequence length="269" mass="30160">FIEVAKSLDCTQRELVKSMWFHHLLDLSCNTMPKQLIMWLVNHFDVLTKTFILPNGSFTLSPLHIHQVLGIPVGGSPLPKAYNEDTRKLILEKTKCAGDKFKRVFSLFALTSCLCPTGSECASSEFYTAIHIPDRIITIDWAIVVLDKLVTSISKYPAKKSCTTAALGGCTFAMMVVYFELLDTSELNLPDSLPRISLWSTENVSTYIELDRINEGSNNFGRTIVSYSFCVPLFNFVFTQISVATTRELPEHIPFLSSSLTLHFFAPTS</sequence>
<evidence type="ECO:0008006" key="3">
    <source>
        <dbReference type="Google" id="ProtNLM"/>
    </source>
</evidence>
<proteinExistence type="predicted"/>
<dbReference type="EnsemblPlants" id="KQK89933">
    <property type="protein sequence ID" value="KQK89933"/>
    <property type="gene ID" value="SETIT_039135mg"/>
</dbReference>
<dbReference type="eggNOG" id="ENOG502R3D0">
    <property type="taxonomic scope" value="Eukaryota"/>
</dbReference>
<dbReference type="PANTHER" id="PTHR34835:SF82">
    <property type="entry name" value="OS01G0826651 PROTEIN"/>
    <property type="match status" value="1"/>
</dbReference>
<keyword evidence="2" id="KW-1185">Reference proteome</keyword>
<organism evidence="1 2">
    <name type="scientific">Setaria italica</name>
    <name type="common">Foxtail millet</name>
    <name type="synonym">Panicum italicum</name>
    <dbReference type="NCBI Taxonomy" id="4555"/>
    <lineage>
        <taxon>Eukaryota</taxon>
        <taxon>Viridiplantae</taxon>
        <taxon>Streptophyta</taxon>
        <taxon>Embryophyta</taxon>
        <taxon>Tracheophyta</taxon>
        <taxon>Spermatophyta</taxon>
        <taxon>Magnoliopsida</taxon>
        <taxon>Liliopsida</taxon>
        <taxon>Poales</taxon>
        <taxon>Poaceae</taxon>
        <taxon>PACMAD clade</taxon>
        <taxon>Panicoideae</taxon>
        <taxon>Panicodae</taxon>
        <taxon>Paniceae</taxon>
        <taxon>Cenchrinae</taxon>
        <taxon>Setaria</taxon>
    </lineage>
</organism>
<evidence type="ECO:0000313" key="1">
    <source>
        <dbReference type="EnsemblPlants" id="KQK89933"/>
    </source>
</evidence>
<reference evidence="1" key="2">
    <citation type="submission" date="2018-08" db="UniProtKB">
        <authorList>
            <consortium name="EnsemblPlants"/>
        </authorList>
    </citation>
    <scope>IDENTIFICATION</scope>
    <source>
        <strain evidence="1">Yugu1</strain>
    </source>
</reference>
<dbReference type="HOGENOM" id="CLU_1036600_0_0_1"/>
<accession>K4AJR3</accession>
<name>K4AJR3_SETIT</name>
<protein>
    <recommendedName>
        <fullName evidence="3">Aminotransferase-like plant mobile domain-containing protein</fullName>
    </recommendedName>
</protein>
<evidence type="ECO:0000313" key="2">
    <source>
        <dbReference type="Proteomes" id="UP000004995"/>
    </source>
</evidence>
<dbReference type="Proteomes" id="UP000004995">
    <property type="component" value="Unassembled WGS sequence"/>
</dbReference>
<dbReference type="EMBL" id="AGNK02005846">
    <property type="status" value="NOT_ANNOTATED_CDS"/>
    <property type="molecule type" value="Genomic_DNA"/>
</dbReference>
<dbReference type="OMA" id="RIITIDW"/>